<comment type="caution">
    <text evidence="1">The sequence shown here is derived from an EMBL/GenBank/DDBJ whole genome shotgun (WGS) entry which is preliminary data.</text>
</comment>
<sequence length="191" mass="22487">MRITLWNDRYKIIKLPAEKQAFEQFDPYLGKSQKGVYCALLSKGWSRFRVWLLNESCGEIEWVLKIDIFCLQAMVEKSPIYDYDDRYNAPWIVNYEKDMSEAGTEDESEWDFESGVVLHETNAKATTRYKEIYFLGFHPYIEIAFFLVSFRRVVSYNFNSSKIQELGILSKVVLESFPYTPCRMGVLSENN</sequence>
<organism evidence="1 2">
    <name type="scientific">Digitaria exilis</name>
    <dbReference type="NCBI Taxonomy" id="1010633"/>
    <lineage>
        <taxon>Eukaryota</taxon>
        <taxon>Viridiplantae</taxon>
        <taxon>Streptophyta</taxon>
        <taxon>Embryophyta</taxon>
        <taxon>Tracheophyta</taxon>
        <taxon>Spermatophyta</taxon>
        <taxon>Magnoliopsida</taxon>
        <taxon>Liliopsida</taxon>
        <taxon>Poales</taxon>
        <taxon>Poaceae</taxon>
        <taxon>PACMAD clade</taxon>
        <taxon>Panicoideae</taxon>
        <taxon>Panicodae</taxon>
        <taxon>Paniceae</taxon>
        <taxon>Anthephorinae</taxon>
        <taxon>Digitaria</taxon>
    </lineage>
</organism>
<gene>
    <name evidence="1" type="ORF">HU200_030034</name>
</gene>
<dbReference type="AlphaFoldDB" id="A0A835BT43"/>
<evidence type="ECO:0000313" key="1">
    <source>
        <dbReference type="EMBL" id="KAF8708654.1"/>
    </source>
</evidence>
<dbReference type="EMBL" id="JACEFO010001756">
    <property type="protein sequence ID" value="KAF8708654.1"/>
    <property type="molecule type" value="Genomic_DNA"/>
</dbReference>
<dbReference type="PANTHER" id="PTHR34591:SF54">
    <property type="entry name" value="F-BOX DOMAIN CONTAINING PROTEIN, EXPRESSED"/>
    <property type="match status" value="1"/>
</dbReference>
<dbReference type="OrthoDB" id="687490at2759"/>
<protein>
    <submittedName>
        <fullName evidence="1">Uncharacterized protein</fullName>
    </submittedName>
</protein>
<reference evidence="1" key="1">
    <citation type="submission" date="2020-07" db="EMBL/GenBank/DDBJ databases">
        <title>Genome sequence and genetic diversity analysis of an under-domesticated orphan crop, white fonio (Digitaria exilis).</title>
        <authorList>
            <person name="Bennetzen J.L."/>
            <person name="Chen S."/>
            <person name="Ma X."/>
            <person name="Wang X."/>
            <person name="Yssel A.E.J."/>
            <person name="Chaluvadi S.R."/>
            <person name="Johnson M."/>
            <person name="Gangashetty P."/>
            <person name="Hamidou F."/>
            <person name="Sanogo M.D."/>
            <person name="Zwaenepoel A."/>
            <person name="Wallace J."/>
            <person name="Van De Peer Y."/>
            <person name="Van Deynze A."/>
        </authorList>
    </citation>
    <scope>NUCLEOTIDE SEQUENCE</scope>
    <source>
        <tissue evidence="1">Leaves</tissue>
    </source>
</reference>
<proteinExistence type="predicted"/>
<keyword evidence="2" id="KW-1185">Reference proteome</keyword>
<evidence type="ECO:0000313" key="2">
    <source>
        <dbReference type="Proteomes" id="UP000636709"/>
    </source>
</evidence>
<accession>A0A835BT43</accession>
<name>A0A835BT43_9POAL</name>
<dbReference type="Proteomes" id="UP000636709">
    <property type="component" value="Unassembled WGS sequence"/>
</dbReference>
<dbReference type="PANTHER" id="PTHR34591">
    <property type="entry name" value="OS03G0653100 PROTEIN-RELATED"/>
    <property type="match status" value="1"/>
</dbReference>